<comment type="caution">
    <text evidence="1">The sequence shown here is derived from an EMBL/GenBank/DDBJ whole genome shotgun (WGS) entry which is preliminary data.</text>
</comment>
<sequence length="215" mass="24046">MSGKHFVQVPICPQVLEYARDLMKHDLTALSPGAKKAGVLQDDEFVLYEAAFTSGVRLTVKLVSNKEQYQVIPEFHFLDGGTAIGKCITADPLSSLARFQSGHEGGSHAYSVELVPLVFSTYLFGQEWPETYLWSAEILCPDRRFDAEAHVRAAAAYFLKTEEGKEVLERTCGNFNWGDAIQEIPRWVFMKHGFLVNYVHAADEVVDNNESLLGD</sequence>
<accession>A0ABS9M7C6</accession>
<proteinExistence type="predicted"/>
<dbReference type="Proteomes" id="UP001200313">
    <property type="component" value="Unassembled WGS sequence"/>
</dbReference>
<evidence type="ECO:0000313" key="1">
    <source>
        <dbReference type="EMBL" id="MCG4526416.1"/>
    </source>
</evidence>
<protein>
    <submittedName>
        <fullName evidence="1">Uncharacterized protein</fullName>
    </submittedName>
</protein>
<dbReference type="RefSeq" id="WP_238073436.1">
    <property type="nucleotide sequence ID" value="NZ_JAKNJB010000006.1"/>
</dbReference>
<name>A0ABS9M7C6_9FIRM</name>
<evidence type="ECO:0000313" key="2">
    <source>
        <dbReference type="Proteomes" id="UP001200313"/>
    </source>
</evidence>
<keyword evidence="2" id="KW-1185">Reference proteome</keyword>
<reference evidence="1 2" key="1">
    <citation type="submission" date="2022-01" db="EMBL/GenBank/DDBJ databases">
        <title>Collection of gut derived symbiotic bacterial strains cultured from healthy donors.</title>
        <authorList>
            <person name="Lin H."/>
            <person name="Kohout C."/>
            <person name="Waligurski E."/>
            <person name="Pamer E.G."/>
        </authorList>
    </citation>
    <scope>NUCLEOTIDE SEQUENCE [LARGE SCALE GENOMIC DNA]</scope>
    <source>
        <strain evidence="1 2">DFI.3.7</strain>
    </source>
</reference>
<gene>
    <name evidence="1" type="ORF">L0P79_04910</name>
</gene>
<organism evidence="1 2">
    <name type="scientific">Intestinimonas massiliensis</name>
    <name type="common">ex Afouda et al. 2020</name>
    <dbReference type="NCBI Taxonomy" id="1673721"/>
    <lineage>
        <taxon>Bacteria</taxon>
        <taxon>Bacillati</taxon>
        <taxon>Bacillota</taxon>
        <taxon>Clostridia</taxon>
        <taxon>Eubacteriales</taxon>
        <taxon>Intestinimonas</taxon>
    </lineage>
</organism>
<dbReference type="EMBL" id="JAKNJB010000006">
    <property type="protein sequence ID" value="MCG4526416.1"/>
    <property type="molecule type" value="Genomic_DNA"/>
</dbReference>